<evidence type="ECO:0000256" key="1">
    <source>
        <dbReference type="SAM" id="Phobius"/>
    </source>
</evidence>
<dbReference type="AlphaFoldDB" id="A0A0E9XU56"/>
<reference evidence="2" key="1">
    <citation type="submission" date="2014-11" db="EMBL/GenBank/DDBJ databases">
        <authorList>
            <person name="Amaro Gonzalez C."/>
        </authorList>
    </citation>
    <scope>NUCLEOTIDE SEQUENCE</scope>
</reference>
<keyword evidence="1" id="KW-0812">Transmembrane</keyword>
<feature type="transmembrane region" description="Helical" evidence="1">
    <location>
        <begin position="26"/>
        <end position="45"/>
    </location>
</feature>
<name>A0A0E9XU56_ANGAN</name>
<accession>A0A0E9XU56</accession>
<organism evidence="2">
    <name type="scientific">Anguilla anguilla</name>
    <name type="common">European freshwater eel</name>
    <name type="synonym">Muraena anguilla</name>
    <dbReference type="NCBI Taxonomy" id="7936"/>
    <lineage>
        <taxon>Eukaryota</taxon>
        <taxon>Metazoa</taxon>
        <taxon>Chordata</taxon>
        <taxon>Craniata</taxon>
        <taxon>Vertebrata</taxon>
        <taxon>Euteleostomi</taxon>
        <taxon>Actinopterygii</taxon>
        <taxon>Neopterygii</taxon>
        <taxon>Teleostei</taxon>
        <taxon>Anguilliformes</taxon>
        <taxon>Anguillidae</taxon>
        <taxon>Anguilla</taxon>
    </lineage>
</organism>
<reference evidence="2" key="2">
    <citation type="journal article" date="2015" name="Fish Shellfish Immunol.">
        <title>Early steps in the European eel (Anguilla anguilla)-Vibrio vulnificus interaction in the gills: Role of the RtxA13 toxin.</title>
        <authorList>
            <person name="Callol A."/>
            <person name="Pajuelo D."/>
            <person name="Ebbesson L."/>
            <person name="Teles M."/>
            <person name="MacKenzie S."/>
            <person name="Amaro C."/>
        </authorList>
    </citation>
    <scope>NUCLEOTIDE SEQUENCE</scope>
</reference>
<sequence length="81" mass="10205">MYLLMYECMYTKYFFFSLNKYSIRDVHFTVDLFLHFLQVWILNLFRWFQKFRKHNSYMDFGTATLLGFFQFYGHMYTTRLA</sequence>
<keyword evidence="1" id="KW-0472">Membrane</keyword>
<keyword evidence="1" id="KW-1133">Transmembrane helix</keyword>
<protein>
    <submittedName>
        <fullName evidence="2">Uncharacterized protein</fullName>
    </submittedName>
</protein>
<evidence type="ECO:0000313" key="2">
    <source>
        <dbReference type="EMBL" id="JAI06215.1"/>
    </source>
</evidence>
<dbReference type="EMBL" id="GBXM01002363">
    <property type="protein sequence ID" value="JAI06215.1"/>
    <property type="molecule type" value="Transcribed_RNA"/>
</dbReference>
<proteinExistence type="predicted"/>